<dbReference type="InterPro" id="IPR016032">
    <property type="entry name" value="Sig_transdc_resp-reg_C-effctor"/>
</dbReference>
<accession>A0ABQ4QTT2</accession>
<dbReference type="Gene3D" id="3.40.50.2300">
    <property type="match status" value="1"/>
</dbReference>
<dbReference type="InterPro" id="IPR000792">
    <property type="entry name" value="Tscrpt_reg_LuxR_C"/>
</dbReference>
<dbReference type="PROSITE" id="PS00622">
    <property type="entry name" value="HTH_LUXR_1"/>
    <property type="match status" value="1"/>
</dbReference>
<evidence type="ECO:0000259" key="2">
    <source>
        <dbReference type="PROSITE" id="PS50043"/>
    </source>
</evidence>
<feature type="domain" description="HTH luxR-type" evidence="2">
    <location>
        <begin position="159"/>
        <end position="222"/>
    </location>
</feature>
<keyword evidence="4" id="KW-1185">Reference proteome</keyword>
<evidence type="ECO:0000256" key="1">
    <source>
        <dbReference type="ARBA" id="ARBA00023125"/>
    </source>
</evidence>
<reference evidence="3" key="2">
    <citation type="submission" date="2021-08" db="EMBL/GenBank/DDBJ databases">
        <authorList>
            <person name="Tani A."/>
            <person name="Ola A."/>
            <person name="Ogura Y."/>
            <person name="Katsura K."/>
            <person name="Hayashi T."/>
        </authorList>
    </citation>
    <scope>NUCLEOTIDE SEQUENCE</scope>
    <source>
        <strain evidence="3">KCTC 52305</strain>
    </source>
</reference>
<dbReference type="RefSeq" id="WP_128562749.1">
    <property type="nucleotide sequence ID" value="NZ_BPQH01000003.1"/>
</dbReference>
<proteinExistence type="predicted"/>
<dbReference type="EMBL" id="BPQH01000003">
    <property type="protein sequence ID" value="GJD48587.1"/>
    <property type="molecule type" value="Genomic_DNA"/>
</dbReference>
<dbReference type="SMART" id="SM00421">
    <property type="entry name" value="HTH_LUXR"/>
    <property type="match status" value="1"/>
</dbReference>
<reference evidence="3" key="1">
    <citation type="journal article" date="2021" name="Front. Microbiol.">
        <title>Comprehensive Comparative Genomics and Phenotyping of Methylobacterium Species.</title>
        <authorList>
            <person name="Alessa O."/>
            <person name="Ogura Y."/>
            <person name="Fujitani Y."/>
            <person name="Takami H."/>
            <person name="Hayashi T."/>
            <person name="Sahin N."/>
            <person name="Tani A."/>
        </authorList>
    </citation>
    <scope>NUCLEOTIDE SEQUENCE</scope>
    <source>
        <strain evidence="3">KCTC 52305</strain>
    </source>
</reference>
<name>A0ABQ4QTT2_9HYPH</name>
<dbReference type="SUPFAM" id="SSF46894">
    <property type="entry name" value="C-terminal effector domain of the bipartite response regulators"/>
    <property type="match status" value="1"/>
</dbReference>
<evidence type="ECO:0000313" key="3">
    <source>
        <dbReference type="EMBL" id="GJD48587.1"/>
    </source>
</evidence>
<dbReference type="CDD" id="cd06170">
    <property type="entry name" value="LuxR_C_like"/>
    <property type="match status" value="1"/>
</dbReference>
<gene>
    <name evidence="3" type="primary">degU_2</name>
    <name evidence="3" type="ORF">OPKNFCMD_1310</name>
</gene>
<dbReference type="Pfam" id="PF00196">
    <property type="entry name" value="GerE"/>
    <property type="match status" value="1"/>
</dbReference>
<dbReference type="PANTHER" id="PTHR43214">
    <property type="entry name" value="TWO-COMPONENT RESPONSE REGULATOR"/>
    <property type="match status" value="1"/>
</dbReference>
<evidence type="ECO:0000313" key="4">
    <source>
        <dbReference type="Proteomes" id="UP001055167"/>
    </source>
</evidence>
<sequence>MTRRPRRPAAARQPVVALIEPRRLLRECLATWLAGAFPDHQVVALPSIEERDGVAAGLRDGDLVVLSCDPRAAPDGGMRAALRARVAPGARLVLLGDGEDPGEVVAHLSEGTCGYIPTSFSLKVATEAMRLVQAGGIFVPADCLLRRREPGEPGGPTAPVPPPRPFTTRQAAVLEQLKTGKSNKRIALALDMKESTVKVHVRNIMRRVGAANRVEAVLLALR</sequence>
<dbReference type="PANTHER" id="PTHR43214:SF42">
    <property type="entry name" value="TRANSCRIPTIONAL REGULATORY PROTEIN DESR"/>
    <property type="match status" value="1"/>
</dbReference>
<dbReference type="InterPro" id="IPR039420">
    <property type="entry name" value="WalR-like"/>
</dbReference>
<protein>
    <submittedName>
        <fullName evidence="3">Transcriptional regulatory protein DegU</fullName>
    </submittedName>
</protein>
<organism evidence="3 4">
    <name type="scientific">Methylobacterium crusticola</name>
    <dbReference type="NCBI Taxonomy" id="1697972"/>
    <lineage>
        <taxon>Bacteria</taxon>
        <taxon>Pseudomonadati</taxon>
        <taxon>Pseudomonadota</taxon>
        <taxon>Alphaproteobacteria</taxon>
        <taxon>Hyphomicrobiales</taxon>
        <taxon>Methylobacteriaceae</taxon>
        <taxon>Methylobacterium</taxon>
    </lineage>
</organism>
<dbReference type="Proteomes" id="UP001055167">
    <property type="component" value="Unassembled WGS sequence"/>
</dbReference>
<comment type="caution">
    <text evidence="3">The sequence shown here is derived from an EMBL/GenBank/DDBJ whole genome shotgun (WGS) entry which is preliminary data.</text>
</comment>
<dbReference type="PROSITE" id="PS50043">
    <property type="entry name" value="HTH_LUXR_2"/>
    <property type="match status" value="1"/>
</dbReference>
<keyword evidence="1" id="KW-0238">DNA-binding</keyword>
<dbReference type="PRINTS" id="PR00038">
    <property type="entry name" value="HTHLUXR"/>
</dbReference>